<evidence type="ECO:0000313" key="3">
    <source>
        <dbReference type="Proteomes" id="UP000179441"/>
    </source>
</evidence>
<sequence length="112" mass="11812">MWVSASATLGVISAVALTFAGTFLTSGGAVWWEWLLLGVAIVAGMASGVQFKRERDSRAARQAVQGGVVGQQTASNAGANITINADHSSAAAYHMGEVHVGQTRRRRKRKES</sequence>
<comment type="caution">
    <text evidence="2">The sequence shown here is derived from an EMBL/GenBank/DDBJ whole genome shotgun (WGS) entry which is preliminary data.</text>
</comment>
<dbReference type="EMBL" id="MLIS01000001">
    <property type="protein sequence ID" value="OHU79014.1"/>
    <property type="molecule type" value="Genomic_DNA"/>
</dbReference>
<keyword evidence="1" id="KW-0472">Membrane</keyword>
<keyword evidence="1" id="KW-0812">Transmembrane</keyword>
<keyword evidence="3" id="KW-1185">Reference proteome</keyword>
<protein>
    <submittedName>
        <fullName evidence="2">Uncharacterized protein</fullName>
    </submittedName>
</protein>
<name>A0A1S1M1S1_MYCCH</name>
<reference evidence="2 3" key="1">
    <citation type="submission" date="2016-10" db="EMBL/GenBank/DDBJ databases">
        <title>Evaluation of Human, Veterinary and Environmental Mycobacterium chelonae Isolates by Core Genome Phylogenomic Analysis, Targeted Gene Comparison, and Anti-microbial Susceptibility Patterns: A Tale of Mistaken Identities.</title>
        <authorList>
            <person name="Fogelson S.B."/>
            <person name="Camus A.C."/>
            <person name="Lorenz W."/>
            <person name="Vasireddy R."/>
            <person name="Vasireddy S."/>
            <person name="Smith T."/>
            <person name="Brown-Elliott B.A."/>
            <person name="Wallace R.J.Jr."/>
            <person name="Hasan N.A."/>
            <person name="Reischl U."/>
            <person name="Sanchez S."/>
        </authorList>
    </citation>
    <scope>NUCLEOTIDE SEQUENCE [LARGE SCALE GENOMIC DNA]</scope>
    <source>
        <strain evidence="2 3">15518</strain>
    </source>
</reference>
<accession>A0A1S1M1S1</accession>
<proteinExistence type="predicted"/>
<evidence type="ECO:0000256" key="1">
    <source>
        <dbReference type="SAM" id="Phobius"/>
    </source>
</evidence>
<gene>
    <name evidence="2" type="ORF">BKG84_12075</name>
</gene>
<keyword evidence="1" id="KW-1133">Transmembrane helix</keyword>
<dbReference type="Proteomes" id="UP000179441">
    <property type="component" value="Unassembled WGS sequence"/>
</dbReference>
<organism evidence="2 3">
    <name type="scientific">Mycobacteroides chelonae</name>
    <name type="common">Mycobacterium chelonae</name>
    <dbReference type="NCBI Taxonomy" id="1774"/>
    <lineage>
        <taxon>Bacteria</taxon>
        <taxon>Bacillati</taxon>
        <taxon>Actinomycetota</taxon>
        <taxon>Actinomycetes</taxon>
        <taxon>Mycobacteriales</taxon>
        <taxon>Mycobacteriaceae</taxon>
        <taxon>Mycobacteroides</taxon>
    </lineage>
</organism>
<dbReference type="AlphaFoldDB" id="A0A1S1M1S1"/>
<feature type="transmembrane region" description="Helical" evidence="1">
    <location>
        <begin position="30"/>
        <end position="51"/>
    </location>
</feature>
<evidence type="ECO:0000313" key="2">
    <source>
        <dbReference type="EMBL" id="OHU79014.1"/>
    </source>
</evidence>